<dbReference type="SUPFAM" id="SSF75005">
    <property type="entry name" value="Arabinanase/levansucrase/invertase"/>
    <property type="match status" value="1"/>
</dbReference>
<dbReference type="STRING" id="1125876.SAMN05443292_2227"/>
<organism evidence="4 5">
    <name type="scientific">Halpernia frigidisoli</name>
    <dbReference type="NCBI Taxonomy" id="1125876"/>
    <lineage>
        <taxon>Bacteria</taxon>
        <taxon>Pseudomonadati</taxon>
        <taxon>Bacteroidota</taxon>
        <taxon>Flavobacteriia</taxon>
        <taxon>Flavobacteriales</taxon>
        <taxon>Weeksellaceae</taxon>
        <taxon>Chryseobacterium group</taxon>
        <taxon>Halpernia</taxon>
    </lineage>
</organism>
<dbReference type="PANTHER" id="PTHR43772:SF2">
    <property type="entry name" value="PUTATIVE (AFU_ORTHOLOGUE AFUA_2G04480)-RELATED"/>
    <property type="match status" value="1"/>
</dbReference>
<evidence type="ECO:0000256" key="1">
    <source>
        <dbReference type="ARBA" id="ARBA00022651"/>
    </source>
</evidence>
<feature type="domain" description="Glucosamine inositolphosphorylceramide transferase 1 N-terminal" evidence="3">
    <location>
        <begin position="248"/>
        <end position="452"/>
    </location>
</feature>
<reference evidence="4 5" key="1">
    <citation type="submission" date="2016-10" db="EMBL/GenBank/DDBJ databases">
        <authorList>
            <person name="de Groot N.N."/>
        </authorList>
    </citation>
    <scope>NUCLEOTIDE SEQUENCE [LARGE SCALE GENOMIC DNA]</scope>
    <source>
        <strain evidence="4 5">DSM 26000</strain>
    </source>
</reference>
<dbReference type="Gene3D" id="2.115.10.20">
    <property type="entry name" value="Glycosyl hydrolase domain, family 43"/>
    <property type="match status" value="1"/>
</dbReference>
<dbReference type="AlphaFoldDB" id="A0A1I3HID2"/>
<dbReference type="InterPro" id="IPR052176">
    <property type="entry name" value="Glycosyl_Hydrlase_43_Enz"/>
</dbReference>
<evidence type="ECO:0000313" key="4">
    <source>
        <dbReference type="EMBL" id="SFI35494.1"/>
    </source>
</evidence>
<gene>
    <name evidence="4" type="ORF">SAMN05443292_2227</name>
</gene>
<keyword evidence="1" id="KW-0858">Xylan degradation</keyword>
<accession>A0A1I3HID2</accession>
<sequence>MNKIIWVVKSNKIENYLFQSIINICEQFPNEIFEIFIDSNLKDSNIDYFKIFKRVDVHFKSFKDDPFSLKNLSQLNFPGLKIIDKTVDLSVSEWVIFENELNSDYSDYTKLSQKGLIIFNHDSNEIKPSILNKNKKLTVDFKIKRSGKNVWKNISNMSFIPEKGLLNSLEKKYWLLNLSLAKFLKNENDFTEIFRGKSVKISKFKIGTYYFNLISSILQRKISKKEYNWKIGFKQNGGKTIMLKQPQGTFWADPFLVKENDELYLFIEELNLNKIGEIACLKLDQNFEIVEKRTVLSDQSHFSFPNVFYKNGNYYMLPENSEKDNLTLYKATSFPFEWTFERNLMENIKLLDAVWIFHNNLYWLFANKINDHEFDNNDNLYLYYSDDLLNGEWKFHAQNPIITDSGKARNAGQIFVKNGKMFRPSQNCSETYGANLVMNEILELTTTNYSETISEEIFPPKPFVGLHTFNSVEGIEVYDFLKEE</sequence>
<evidence type="ECO:0000256" key="2">
    <source>
        <dbReference type="ARBA" id="ARBA00023277"/>
    </source>
</evidence>
<keyword evidence="1" id="KW-0624">Polysaccharide degradation</keyword>
<dbReference type="EMBL" id="FOQT01000004">
    <property type="protein sequence ID" value="SFI35494.1"/>
    <property type="molecule type" value="Genomic_DNA"/>
</dbReference>
<dbReference type="InterPro" id="IPR056442">
    <property type="entry name" value="GINT1_N"/>
</dbReference>
<dbReference type="PANTHER" id="PTHR43772">
    <property type="entry name" value="ENDO-1,4-BETA-XYLANASE"/>
    <property type="match status" value="1"/>
</dbReference>
<dbReference type="GO" id="GO:0045493">
    <property type="term" value="P:xylan catabolic process"/>
    <property type="evidence" value="ECO:0007669"/>
    <property type="project" value="UniProtKB-KW"/>
</dbReference>
<evidence type="ECO:0000313" key="5">
    <source>
        <dbReference type="Proteomes" id="UP000198931"/>
    </source>
</evidence>
<proteinExistence type="predicted"/>
<dbReference type="Proteomes" id="UP000198931">
    <property type="component" value="Unassembled WGS sequence"/>
</dbReference>
<name>A0A1I3HID2_9FLAO</name>
<keyword evidence="5" id="KW-1185">Reference proteome</keyword>
<protein>
    <recommendedName>
        <fullName evidence="3">Glucosamine inositolphosphorylceramide transferase 1 N-terminal domain-containing protein</fullName>
    </recommendedName>
</protein>
<dbReference type="OrthoDB" id="3771157at2"/>
<dbReference type="Pfam" id="PF24793">
    <property type="entry name" value="GINT1_N"/>
    <property type="match status" value="1"/>
</dbReference>
<dbReference type="RefSeq" id="WP_090080578.1">
    <property type="nucleotide sequence ID" value="NZ_FOQT01000004.1"/>
</dbReference>
<dbReference type="InterPro" id="IPR023296">
    <property type="entry name" value="Glyco_hydro_beta-prop_sf"/>
</dbReference>
<keyword evidence="2" id="KW-0119">Carbohydrate metabolism</keyword>
<evidence type="ECO:0000259" key="3">
    <source>
        <dbReference type="Pfam" id="PF24793"/>
    </source>
</evidence>